<protein>
    <recommendedName>
        <fullName evidence="4">DUF5045 domain-containing protein</fullName>
    </recommendedName>
</protein>
<evidence type="ECO:0000313" key="2">
    <source>
        <dbReference type="EMBL" id="AZI20617.1"/>
    </source>
</evidence>
<evidence type="ECO:0000313" key="3">
    <source>
        <dbReference type="Proteomes" id="UP000282297"/>
    </source>
</evidence>
<reference evidence="3" key="1">
    <citation type="submission" date="2018-11" db="EMBL/GenBank/DDBJ databases">
        <title>Proposal to divide the Flavobacteriaceae and reorganize its genera based on Amino Acid Identity values calculated from whole genome sequences.</title>
        <authorList>
            <person name="Nicholson A.C."/>
            <person name="Gulvik C.A."/>
            <person name="Whitney A.M."/>
            <person name="Humrighouse B.W."/>
            <person name="Bell M."/>
            <person name="Holmes B."/>
            <person name="Steigerwalt A.B."/>
            <person name="Villarma A."/>
            <person name="Sheth M."/>
            <person name="Batra D."/>
            <person name="Pryor J."/>
            <person name="Bernardet J.-F."/>
            <person name="Hugo C."/>
            <person name="Kampfer P."/>
            <person name="Newman J.D."/>
            <person name="McQuiston J.R."/>
        </authorList>
    </citation>
    <scope>NUCLEOTIDE SEQUENCE [LARGE SCALE GENOMIC DNA]</scope>
    <source>
        <strain evidence="3">H4753</strain>
    </source>
</reference>
<sequence>MKSKSILKRMIPAVFLACSCSIFGQFTVKRLYDPSIVAQEKRMVYAKWGDWRPYPKYFLGVQTNFAYATVWGMWAPSRNRDYKNGSDIRPLKANGLETQRYALVESQRQEAEKIKKEADTIHKRSVQDFAHWTSATVSADPLWLLYYNRMLKPLREFPDNPQNAQDWGFERDETYQTLLSTGGIDILKERLDLLKDKYKISRTTEMPRGKRFLMYHETLIGWRKLSAEIRSYDLKGGLALDYFKLLEKLKNTSSLFSDKTFQTDKEIAEDVMMHYKHQF</sequence>
<dbReference type="RefSeq" id="WP_124784807.1">
    <property type="nucleotide sequence ID" value="NZ_CP034171.1"/>
</dbReference>
<organism evidence="2 3">
    <name type="scientific">Chryseobacterium taklimakanense</name>
    <dbReference type="NCBI Taxonomy" id="536441"/>
    <lineage>
        <taxon>Bacteria</taxon>
        <taxon>Pseudomonadati</taxon>
        <taxon>Bacteroidota</taxon>
        <taxon>Flavobacteriia</taxon>
        <taxon>Flavobacteriales</taxon>
        <taxon>Weeksellaceae</taxon>
        <taxon>Chryseobacterium group</taxon>
        <taxon>Chryseobacterium</taxon>
    </lineage>
</organism>
<keyword evidence="1" id="KW-0732">Signal</keyword>
<gene>
    <name evidence="2" type="ORF">EIH08_07710</name>
</gene>
<feature type="chain" id="PRO_5018308096" description="DUF5045 domain-containing protein" evidence="1">
    <location>
        <begin position="25"/>
        <end position="279"/>
    </location>
</feature>
<feature type="signal peptide" evidence="1">
    <location>
        <begin position="1"/>
        <end position="24"/>
    </location>
</feature>
<accession>A0A3G8WMD2</accession>
<dbReference type="EMBL" id="CP034171">
    <property type="protein sequence ID" value="AZI20617.1"/>
    <property type="molecule type" value="Genomic_DNA"/>
</dbReference>
<evidence type="ECO:0008006" key="4">
    <source>
        <dbReference type="Google" id="ProtNLM"/>
    </source>
</evidence>
<dbReference type="Proteomes" id="UP000282297">
    <property type="component" value="Chromosome"/>
</dbReference>
<dbReference type="PROSITE" id="PS51257">
    <property type="entry name" value="PROKAR_LIPOPROTEIN"/>
    <property type="match status" value="1"/>
</dbReference>
<name>A0A3G8WMD2_9FLAO</name>
<evidence type="ECO:0000256" key="1">
    <source>
        <dbReference type="SAM" id="SignalP"/>
    </source>
</evidence>
<dbReference type="AlphaFoldDB" id="A0A3G8WMD2"/>
<proteinExistence type="predicted"/>